<keyword evidence="1" id="KW-1133">Transmembrane helix</keyword>
<feature type="transmembrane region" description="Helical" evidence="1">
    <location>
        <begin position="55"/>
        <end position="80"/>
    </location>
</feature>
<name>A0A855X2Z0_9BACT</name>
<comment type="caution">
    <text evidence="2">The sequence shown here is derived from an EMBL/GenBank/DDBJ whole genome shotgun (WGS) entry which is preliminary data.</text>
</comment>
<keyword evidence="1" id="KW-0812">Transmembrane</keyword>
<sequence length="145" mass="16570">IGVSLFGKRKEYDFDKLLHRGKYAVAGETQVVDAAPARGWKILGMGKEFTRGDKIIYVVSYIWTGAWLVAFIIGTIYNLTHEVADASWLTFWRVYLTIHIVVSVAIIVWFLIGGFRDLMHMNRRLETSDRDHRDDGFVTAETSAE</sequence>
<feature type="non-terminal residue" evidence="2">
    <location>
        <position position="1"/>
    </location>
</feature>
<protein>
    <submittedName>
        <fullName evidence="2">Sodium:solute symporter</fullName>
    </submittedName>
</protein>
<evidence type="ECO:0000256" key="1">
    <source>
        <dbReference type="SAM" id="Phobius"/>
    </source>
</evidence>
<feature type="transmembrane region" description="Helical" evidence="1">
    <location>
        <begin position="92"/>
        <end position="115"/>
    </location>
</feature>
<evidence type="ECO:0000313" key="2">
    <source>
        <dbReference type="EMBL" id="PWB72731.1"/>
    </source>
</evidence>
<gene>
    <name evidence="2" type="ORF">C3F09_06145</name>
</gene>
<organism evidence="2 3">
    <name type="scientific">candidate division GN15 bacterium</name>
    <dbReference type="NCBI Taxonomy" id="2072418"/>
    <lineage>
        <taxon>Bacteria</taxon>
        <taxon>candidate division GN15</taxon>
    </lineage>
</organism>
<dbReference type="EMBL" id="PQAP01000076">
    <property type="protein sequence ID" value="PWB72731.1"/>
    <property type="molecule type" value="Genomic_DNA"/>
</dbReference>
<dbReference type="AlphaFoldDB" id="A0A855X2Z0"/>
<accession>A0A855X2Z0</accession>
<reference evidence="2 3" key="1">
    <citation type="journal article" date="2018" name="ISME J.">
        <title>A methanotrophic archaeon couples anaerobic oxidation of methane to Fe(III) reduction.</title>
        <authorList>
            <person name="Cai C."/>
            <person name="Leu A.O."/>
            <person name="Xie G.J."/>
            <person name="Guo J."/>
            <person name="Feng Y."/>
            <person name="Zhao J.X."/>
            <person name="Tyson G.W."/>
            <person name="Yuan Z."/>
            <person name="Hu S."/>
        </authorList>
    </citation>
    <scope>NUCLEOTIDE SEQUENCE [LARGE SCALE GENOMIC DNA]</scope>
    <source>
        <strain evidence="2">FeB_12</strain>
    </source>
</reference>
<proteinExistence type="predicted"/>
<dbReference type="Proteomes" id="UP000250918">
    <property type="component" value="Unassembled WGS sequence"/>
</dbReference>
<evidence type="ECO:0000313" key="3">
    <source>
        <dbReference type="Proteomes" id="UP000250918"/>
    </source>
</evidence>
<keyword evidence="1" id="KW-0472">Membrane</keyword>